<name>A0A0B7BWR5_9EUPU</name>
<gene>
    <name evidence="1" type="primary">ORF216483</name>
</gene>
<reference evidence="1" key="1">
    <citation type="submission" date="2014-12" db="EMBL/GenBank/DDBJ databases">
        <title>Insight into the proteome of Arion vulgaris.</title>
        <authorList>
            <person name="Aradska J."/>
            <person name="Bulat T."/>
            <person name="Smidak R."/>
            <person name="Sarate P."/>
            <person name="Gangsoo J."/>
            <person name="Sialana F."/>
            <person name="Bilban M."/>
            <person name="Lubec G."/>
        </authorList>
    </citation>
    <scope>NUCLEOTIDE SEQUENCE</scope>
    <source>
        <tissue evidence="1">Skin</tissue>
    </source>
</reference>
<evidence type="ECO:0000313" key="1">
    <source>
        <dbReference type="EMBL" id="CEK97649.1"/>
    </source>
</evidence>
<organism evidence="1">
    <name type="scientific">Arion vulgaris</name>
    <dbReference type="NCBI Taxonomy" id="1028688"/>
    <lineage>
        <taxon>Eukaryota</taxon>
        <taxon>Metazoa</taxon>
        <taxon>Spiralia</taxon>
        <taxon>Lophotrochozoa</taxon>
        <taxon>Mollusca</taxon>
        <taxon>Gastropoda</taxon>
        <taxon>Heterobranchia</taxon>
        <taxon>Euthyneura</taxon>
        <taxon>Panpulmonata</taxon>
        <taxon>Eupulmonata</taxon>
        <taxon>Stylommatophora</taxon>
        <taxon>Helicina</taxon>
        <taxon>Arionoidea</taxon>
        <taxon>Arionidae</taxon>
        <taxon>Arion</taxon>
    </lineage>
</organism>
<accession>A0A0B7BWR5</accession>
<sequence length="71" mass="8357">MHWHVLPTRKQTTVVSLCSFMDRTERKTFLFLVICVMKGKVKEIDIQRHTTQTCFQHISYSLSTVVLVFLV</sequence>
<protein>
    <submittedName>
        <fullName evidence="1">Uncharacterized protein</fullName>
    </submittedName>
</protein>
<proteinExistence type="predicted"/>
<dbReference type="EMBL" id="HACG01050784">
    <property type="protein sequence ID" value="CEK97649.1"/>
    <property type="molecule type" value="Transcribed_RNA"/>
</dbReference>
<dbReference type="AlphaFoldDB" id="A0A0B7BWR5"/>